<gene>
    <name evidence="3" type="ORF">GQ588_12540</name>
</gene>
<comment type="similarity">
    <text evidence="1">Belongs to the UPF0213 family.</text>
</comment>
<organism evidence="3 4">
    <name type="scientific">Dehalobacter restrictus</name>
    <dbReference type="NCBI Taxonomy" id="55583"/>
    <lineage>
        <taxon>Bacteria</taxon>
        <taxon>Bacillati</taxon>
        <taxon>Bacillota</taxon>
        <taxon>Clostridia</taxon>
        <taxon>Eubacteriales</taxon>
        <taxon>Desulfitobacteriaceae</taxon>
        <taxon>Dehalobacter</taxon>
    </lineage>
</organism>
<dbReference type="PANTHER" id="PTHR34477">
    <property type="entry name" value="UPF0213 PROTEIN YHBQ"/>
    <property type="match status" value="1"/>
</dbReference>
<accession>A0A857DMV1</accession>
<dbReference type="Proteomes" id="UP000430508">
    <property type="component" value="Chromosome"/>
</dbReference>
<dbReference type="PROSITE" id="PS50164">
    <property type="entry name" value="GIY_YIG"/>
    <property type="match status" value="1"/>
</dbReference>
<evidence type="ECO:0000313" key="3">
    <source>
        <dbReference type="EMBL" id="QHA01406.1"/>
    </source>
</evidence>
<dbReference type="InterPro" id="IPR035901">
    <property type="entry name" value="GIY-YIG_endonuc_sf"/>
</dbReference>
<reference evidence="3 4" key="1">
    <citation type="submission" date="2019-12" db="EMBL/GenBank/DDBJ databases">
        <title>Sequence classification of anaerobic respiratory reductive dehalogenases: First we see many, then we see few.</title>
        <authorList>
            <person name="Molenda O."/>
            <person name="Puentes Jacome L.A."/>
            <person name="Cao X."/>
            <person name="Nesbo C.L."/>
            <person name="Tang S."/>
            <person name="Morson N."/>
            <person name="Patron J."/>
            <person name="Lomheim L."/>
            <person name="Wishart D.S."/>
            <person name="Edwards E.A."/>
        </authorList>
    </citation>
    <scope>NUCLEOTIDE SEQUENCE [LARGE SCALE GENOMIC DNA]</scope>
    <source>
        <strain evidence="3 4">12DCA</strain>
    </source>
</reference>
<dbReference type="EMBL" id="CP046996">
    <property type="protein sequence ID" value="QHA01406.1"/>
    <property type="molecule type" value="Genomic_DNA"/>
</dbReference>
<protein>
    <submittedName>
        <fullName evidence="3">GIY-YIG nuclease family protein</fullName>
    </submittedName>
</protein>
<evidence type="ECO:0000313" key="4">
    <source>
        <dbReference type="Proteomes" id="UP000430508"/>
    </source>
</evidence>
<dbReference type="AlphaFoldDB" id="A0A857DMV1"/>
<dbReference type="Pfam" id="PF01541">
    <property type="entry name" value="GIY-YIG"/>
    <property type="match status" value="1"/>
</dbReference>
<dbReference type="PANTHER" id="PTHR34477:SF1">
    <property type="entry name" value="UPF0213 PROTEIN YHBQ"/>
    <property type="match status" value="1"/>
</dbReference>
<evidence type="ECO:0000259" key="2">
    <source>
        <dbReference type="PROSITE" id="PS50164"/>
    </source>
</evidence>
<name>A0A857DMV1_9FIRM</name>
<dbReference type="InterPro" id="IPR000305">
    <property type="entry name" value="GIY-YIG_endonuc"/>
</dbReference>
<dbReference type="SUPFAM" id="SSF82771">
    <property type="entry name" value="GIY-YIG endonuclease"/>
    <property type="match status" value="1"/>
</dbReference>
<dbReference type="CDD" id="cd10456">
    <property type="entry name" value="GIY-YIG_UPF0213"/>
    <property type="match status" value="1"/>
</dbReference>
<dbReference type="Gene3D" id="3.40.1440.10">
    <property type="entry name" value="GIY-YIG endonuclease"/>
    <property type="match status" value="1"/>
</dbReference>
<feature type="domain" description="GIY-YIG" evidence="2">
    <location>
        <begin position="11"/>
        <end position="87"/>
    </location>
</feature>
<dbReference type="InterPro" id="IPR050190">
    <property type="entry name" value="UPF0213_domain"/>
</dbReference>
<sequence length="97" mass="11351">MRIFFFLGASGLFYVYIVECKDGTLYTGWTVDIEKRLTAHNRGKGAKYTRSRFPVVLKYLEQVASKPEAFQREYSIKQLTREQKYQLIAQSKSDQLT</sequence>
<evidence type="ECO:0000256" key="1">
    <source>
        <dbReference type="ARBA" id="ARBA00007435"/>
    </source>
</evidence>
<proteinExistence type="inferred from homology"/>